<gene>
    <name evidence="1" type="ORF">KV397_10360</name>
</gene>
<sequence>MDGRLCSKVGCVREAVATLTYDYGDQMAALGPLGAANDPQAHDLCSPHADRLSVPAGWLVVRHEALRV</sequence>
<evidence type="ECO:0000313" key="2">
    <source>
        <dbReference type="Proteomes" id="UP000830631"/>
    </source>
</evidence>
<dbReference type="Proteomes" id="UP000830631">
    <property type="component" value="Chromosome"/>
</dbReference>
<protein>
    <submittedName>
        <fullName evidence="1">DUF3499 domain-containing protein</fullName>
    </submittedName>
</protein>
<dbReference type="EMBL" id="CP078078">
    <property type="protein sequence ID" value="UPL18129.1"/>
    <property type="molecule type" value="Genomic_DNA"/>
</dbReference>
<proteinExistence type="predicted"/>
<keyword evidence="2" id="KW-1185">Reference proteome</keyword>
<reference evidence="1 2" key="1">
    <citation type="submission" date="2021-06" db="EMBL/GenBank/DDBJ databases">
        <title>Genome-based taxonomic framework of Microbacterium strains isolated from marine environment, the description of four new species and reclassification of four preexisting species.</title>
        <authorList>
            <person name="Lee S.D."/>
            <person name="Kim S.-M."/>
            <person name="Byeon Y.-S."/>
            <person name="Yang H.L."/>
            <person name="Kim I.S."/>
        </authorList>
    </citation>
    <scope>NUCLEOTIDE SEQUENCE [LARGE SCALE GENOMIC DNA]</scope>
    <source>
        <strain evidence="1 2">KSW4-10</strain>
    </source>
</reference>
<name>A0ABY4IZZ4_9MICO</name>
<organism evidence="1 2">
    <name type="scientific">Microbacterium aurugineum</name>
    <dbReference type="NCBI Taxonomy" id="2851642"/>
    <lineage>
        <taxon>Bacteria</taxon>
        <taxon>Bacillati</taxon>
        <taxon>Actinomycetota</taxon>
        <taxon>Actinomycetes</taxon>
        <taxon>Micrococcales</taxon>
        <taxon>Microbacteriaceae</taxon>
        <taxon>Microbacterium</taxon>
    </lineage>
</organism>
<dbReference type="Pfam" id="PF12005">
    <property type="entry name" value="DUF3499"/>
    <property type="match status" value="1"/>
</dbReference>
<dbReference type="RefSeq" id="WP_047523011.1">
    <property type="nucleotide sequence ID" value="NZ_CP078078.1"/>
</dbReference>
<evidence type="ECO:0000313" key="1">
    <source>
        <dbReference type="EMBL" id="UPL18129.1"/>
    </source>
</evidence>
<accession>A0ABY4IZZ4</accession>
<dbReference type="InterPro" id="IPR021888">
    <property type="entry name" value="DUF3499"/>
</dbReference>